<dbReference type="AlphaFoldDB" id="A0A915IGK2"/>
<name>A0A915IGK2_ROMCU</name>
<feature type="region of interest" description="Disordered" evidence="1">
    <location>
        <begin position="52"/>
        <end position="81"/>
    </location>
</feature>
<sequence length="81" mass="9592">MEEDRMPHTSEEDQERPRKDQCEVCPKYKDADENAKKLMQENYDHHLQMKKCAQEEKMSDKSRAKTDSKLKDEDDKTSTIG</sequence>
<evidence type="ECO:0000256" key="1">
    <source>
        <dbReference type="SAM" id="MobiDB-lite"/>
    </source>
</evidence>
<dbReference type="WBParaSite" id="nRc.2.0.1.t12924-RA">
    <property type="protein sequence ID" value="nRc.2.0.1.t12924-RA"/>
    <property type="gene ID" value="nRc.2.0.1.g12924"/>
</dbReference>
<evidence type="ECO:0000313" key="3">
    <source>
        <dbReference type="WBParaSite" id="nRc.2.0.1.t12924-RA"/>
    </source>
</evidence>
<keyword evidence="2" id="KW-1185">Reference proteome</keyword>
<protein>
    <submittedName>
        <fullName evidence="3">Uncharacterized protein</fullName>
    </submittedName>
</protein>
<organism evidence="2 3">
    <name type="scientific">Romanomermis culicivorax</name>
    <name type="common">Nematode worm</name>
    <dbReference type="NCBI Taxonomy" id="13658"/>
    <lineage>
        <taxon>Eukaryota</taxon>
        <taxon>Metazoa</taxon>
        <taxon>Ecdysozoa</taxon>
        <taxon>Nematoda</taxon>
        <taxon>Enoplea</taxon>
        <taxon>Dorylaimia</taxon>
        <taxon>Mermithida</taxon>
        <taxon>Mermithoidea</taxon>
        <taxon>Mermithidae</taxon>
        <taxon>Romanomermis</taxon>
    </lineage>
</organism>
<feature type="region of interest" description="Disordered" evidence="1">
    <location>
        <begin position="1"/>
        <end position="26"/>
    </location>
</feature>
<dbReference type="Proteomes" id="UP000887565">
    <property type="component" value="Unplaced"/>
</dbReference>
<reference evidence="3" key="1">
    <citation type="submission" date="2022-11" db="UniProtKB">
        <authorList>
            <consortium name="WormBaseParasite"/>
        </authorList>
    </citation>
    <scope>IDENTIFICATION</scope>
</reference>
<evidence type="ECO:0000313" key="2">
    <source>
        <dbReference type="Proteomes" id="UP000887565"/>
    </source>
</evidence>
<proteinExistence type="predicted"/>
<accession>A0A915IGK2</accession>